<evidence type="ECO:0000259" key="4">
    <source>
        <dbReference type="PROSITE" id="PS51826"/>
    </source>
</evidence>
<evidence type="ECO:0000259" key="3">
    <source>
        <dbReference type="PROSITE" id="PS50968"/>
    </source>
</evidence>
<dbReference type="InterPro" id="IPR029058">
    <property type="entry name" value="AB_hydrolase_fold"/>
</dbReference>
<dbReference type="SUPFAM" id="SSF47005">
    <property type="entry name" value="Peripheral subunit-binding domain of 2-oxo acid dehydrogenase complex"/>
    <property type="match status" value="1"/>
</dbReference>
<keyword evidence="5" id="KW-0808">Transferase</keyword>
<dbReference type="InterPro" id="IPR000089">
    <property type="entry name" value="Biotin_lipoyl"/>
</dbReference>
<dbReference type="EMBL" id="RRAZ01000008">
    <property type="protein sequence ID" value="RRH76128.1"/>
    <property type="molecule type" value="Genomic_DNA"/>
</dbReference>
<dbReference type="InterPro" id="IPR004167">
    <property type="entry name" value="PSBD"/>
</dbReference>
<dbReference type="InterPro" id="IPR011053">
    <property type="entry name" value="Single_hybrid_motif"/>
</dbReference>
<dbReference type="SUPFAM" id="SSF53474">
    <property type="entry name" value="alpha/beta-Hydrolases"/>
    <property type="match status" value="1"/>
</dbReference>
<dbReference type="Pfam" id="PF00364">
    <property type="entry name" value="Biotin_lipoyl"/>
    <property type="match status" value="1"/>
</dbReference>
<dbReference type="Proteomes" id="UP000282125">
    <property type="component" value="Unassembled WGS sequence"/>
</dbReference>
<keyword evidence="6" id="KW-1185">Reference proteome</keyword>
<feature type="domain" description="Peripheral subunit-binding (PSBD)" evidence="4">
    <location>
        <begin position="117"/>
        <end position="154"/>
    </location>
</feature>
<evidence type="ECO:0000313" key="6">
    <source>
        <dbReference type="Proteomes" id="UP000282125"/>
    </source>
</evidence>
<evidence type="ECO:0000256" key="2">
    <source>
        <dbReference type="SAM" id="MobiDB-lite"/>
    </source>
</evidence>
<dbReference type="RefSeq" id="WP_124964267.1">
    <property type="nucleotide sequence ID" value="NZ_RRAZ01000008.1"/>
</dbReference>
<dbReference type="OrthoDB" id="9804723at2"/>
<organism evidence="5 6">
    <name type="scientific">Falsigemmobacter faecalis</name>
    <dbReference type="NCBI Taxonomy" id="2488730"/>
    <lineage>
        <taxon>Bacteria</taxon>
        <taxon>Pseudomonadati</taxon>
        <taxon>Pseudomonadota</taxon>
        <taxon>Alphaproteobacteria</taxon>
        <taxon>Rhodobacterales</taxon>
        <taxon>Paracoccaceae</taxon>
        <taxon>Falsigemmobacter</taxon>
    </lineage>
</organism>
<evidence type="ECO:0000313" key="5">
    <source>
        <dbReference type="EMBL" id="RRH76128.1"/>
    </source>
</evidence>
<dbReference type="Gene3D" id="2.40.50.100">
    <property type="match status" value="1"/>
</dbReference>
<accession>A0A3P3DTS9</accession>
<feature type="domain" description="Lipoyl-binding" evidence="3">
    <location>
        <begin position="2"/>
        <end position="76"/>
    </location>
</feature>
<gene>
    <name evidence="5" type="ORF">EG244_06830</name>
</gene>
<reference evidence="5 6" key="1">
    <citation type="submission" date="2018-11" db="EMBL/GenBank/DDBJ databases">
        <title>Gemmobacter sp. nov., YIM 102744-1 draft genome.</title>
        <authorList>
            <person name="Li G."/>
            <person name="Jiang Y."/>
        </authorList>
    </citation>
    <scope>NUCLEOTIDE SEQUENCE [LARGE SCALE GENOMIC DNA]</scope>
    <source>
        <strain evidence="5 6">YIM 102744-1</strain>
    </source>
</reference>
<dbReference type="PANTHER" id="PTHR43798">
    <property type="entry name" value="MONOACYLGLYCEROL LIPASE"/>
    <property type="match status" value="1"/>
</dbReference>
<dbReference type="GO" id="GO:0016746">
    <property type="term" value="F:acyltransferase activity"/>
    <property type="evidence" value="ECO:0007669"/>
    <property type="project" value="InterPro"/>
</dbReference>
<feature type="region of interest" description="Disordered" evidence="2">
    <location>
        <begin position="81"/>
        <end position="121"/>
    </location>
</feature>
<dbReference type="InterPro" id="IPR036625">
    <property type="entry name" value="E3-bd_dom_sf"/>
</dbReference>
<dbReference type="Pfam" id="PF02817">
    <property type="entry name" value="E3_binding"/>
    <property type="match status" value="1"/>
</dbReference>
<dbReference type="NCBIfam" id="NF011457">
    <property type="entry name" value="PRK14875.1"/>
    <property type="match status" value="1"/>
</dbReference>
<dbReference type="InterPro" id="IPR050266">
    <property type="entry name" value="AB_hydrolase_sf"/>
</dbReference>
<dbReference type="Pfam" id="PF12697">
    <property type="entry name" value="Abhydrolase_6"/>
    <property type="match status" value="1"/>
</dbReference>
<dbReference type="Gene3D" id="3.40.50.1820">
    <property type="entry name" value="alpha/beta hydrolase"/>
    <property type="match status" value="1"/>
</dbReference>
<dbReference type="CDD" id="cd06849">
    <property type="entry name" value="lipoyl_domain"/>
    <property type="match status" value="1"/>
</dbReference>
<dbReference type="PROSITE" id="PS51826">
    <property type="entry name" value="PSBD"/>
    <property type="match status" value="1"/>
</dbReference>
<name>A0A3P3DTS9_9RHOB</name>
<dbReference type="PROSITE" id="PS50968">
    <property type="entry name" value="BIOTINYL_LIPOYL"/>
    <property type="match status" value="1"/>
</dbReference>
<proteinExistence type="inferred from homology"/>
<dbReference type="Gene3D" id="4.10.320.10">
    <property type="entry name" value="E3-binding domain"/>
    <property type="match status" value="1"/>
</dbReference>
<dbReference type="AlphaFoldDB" id="A0A3P3DTS9"/>
<protein>
    <submittedName>
        <fullName evidence="5">Acetoin dehydrogenase dihydrolipoyllysine-residue acetyltransferase subunit</fullName>
    </submittedName>
</protein>
<comment type="similarity">
    <text evidence="1">Belongs to the 2-oxoacid dehydrogenase family.</text>
</comment>
<sequence>MPVPVLYPKVSLEEVTGRISRWLVAEGEEVSEGQVIFEIENDKAAVEAEAPASGRLIARIAEGQTVEVGATVAQILLAGEGRPEVPPAPQPGAPEGVHPPAVPARPAPGQGEGRAPNPTPLARRMARENGLSLEGLAGSGPRGRVQRSDVQALLANVGRGQPVRTAEAIPGGARTSGADILNHRWLREGEGLPLVLLHGFSADLNAWRGFLAASQIRAPVLALDLPCHGGSHRLCPDDPDAIAAGVEATLEAAGVGACLMVGHSFGGLVAARIAARGQCDLRGLALIAPAGLDPQINGAFLAGVLRAATAASLKPWLQELVHDPSLITPAFLSATEEARRDPGLTAAMQRFAARVFPDATQAWSIRDDLAALDLPTRVIFGRDDRILPFRSTRNLPGRVALHAFDACGHLPHLEYPRAIGAILSEMRRARS</sequence>
<evidence type="ECO:0000256" key="1">
    <source>
        <dbReference type="ARBA" id="ARBA00007317"/>
    </source>
</evidence>
<dbReference type="InterPro" id="IPR000073">
    <property type="entry name" value="AB_hydrolase_1"/>
</dbReference>
<comment type="caution">
    <text evidence="5">The sequence shown here is derived from an EMBL/GenBank/DDBJ whole genome shotgun (WGS) entry which is preliminary data.</text>
</comment>
<dbReference type="PRINTS" id="PR00111">
    <property type="entry name" value="ABHYDROLASE"/>
</dbReference>
<dbReference type="SUPFAM" id="SSF51230">
    <property type="entry name" value="Single hybrid motif"/>
    <property type="match status" value="1"/>
</dbReference>